<comment type="caution">
    <text evidence="2">The sequence shown here is derived from an EMBL/GenBank/DDBJ whole genome shotgun (WGS) entry which is preliminary data.</text>
</comment>
<reference evidence="2" key="2">
    <citation type="journal article" date="2021" name="PeerJ">
        <title>Extensive microbial diversity within the chicken gut microbiome revealed by metagenomics and culture.</title>
        <authorList>
            <person name="Gilroy R."/>
            <person name="Ravi A."/>
            <person name="Getino M."/>
            <person name="Pursley I."/>
            <person name="Horton D.L."/>
            <person name="Alikhan N.F."/>
            <person name="Baker D."/>
            <person name="Gharbi K."/>
            <person name="Hall N."/>
            <person name="Watson M."/>
            <person name="Adriaenssens E.M."/>
            <person name="Foster-Nyarko E."/>
            <person name="Jarju S."/>
            <person name="Secka A."/>
            <person name="Antonio M."/>
            <person name="Oren A."/>
            <person name="Chaudhuri R.R."/>
            <person name="La Ragione R."/>
            <person name="Hildebrand F."/>
            <person name="Pallen M.J."/>
        </authorList>
    </citation>
    <scope>NUCLEOTIDE SEQUENCE</scope>
    <source>
        <strain evidence="2">6919</strain>
    </source>
</reference>
<evidence type="ECO:0000313" key="3">
    <source>
        <dbReference type="Proteomes" id="UP000823598"/>
    </source>
</evidence>
<dbReference type="AlphaFoldDB" id="A0A9D9NK90"/>
<evidence type="ECO:0000313" key="2">
    <source>
        <dbReference type="EMBL" id="MBO8476537.1"/>
    </source>
</evidence>
<accession>A0A9D9NK90</accession>
<dbReference type="EMBL" id="JADIMC010000066">
    <property type="protein sequence ID" value="MBO8476537.1"/>
    <property type="molecule type" value="Genomic_DNA"/>
</dbReference>
<name>A0A9D9NK90_9BACT</name>
<feature type="coiled-coil region" evidence="1">
    <location>
        <begin position="23"/>
        <end position="64"/>
    </location>
</feature>
<keyword evidence="1" id="KW-0175">Coiled coil</keyword>
<reference evidence="2" key="1">
    <citation type="submission" date="2020-10" db="EMBL/GenBank/DDBJ databases">
        <authorList>
            <person name="Gilroy R."/>
        </authorList>
    </citation>
    <scope>NUCLEOTIDE SEQUENCE</scope>
    <source>
        <strain evidence="2">6919</strain>
    </source>
</reference>
<dbReference type="Proteomes" id="UP000823598">
    <property type="component" value="Unassembled WGS sequence"/>
</dbReference>
<sequence>MAETLSEIFERMLQKQQILVDKYHALEEKNKELSNGRIELENRIRKQKSEIERLQIENQYLKIARTIAPDQATLEKSRELVSKLVRDVEKCIGQLNGS</sequence>
<gene>
    <name evidence="2" type="ORF">IAB88_06045</name>
</gene>
<protein>
    <submittedName>
        <fullName evidence="2">Uncharacterized protein</fullName>
    </submittedName>
</protein>
<organism evidence="2 3">
    <name type="scientific">Candidatus Limisoma faecipullorum</name>
    <dbReference type="NCBI Taxonomy" id="2840854"/>
    <lineage>
        <taxon>Bacteria</taxon>
        <taxon>Pseudomonadati</taxon>
        <taxon>Bacteroidota</taxon>
        <taxon>Bacteroidia</taxon>
        <taxon>Bacteroidales</taxon>
        <taxon>Candidatus Limisoma</taxon>
    </lineage>
</organism>
<proteinExistence type="predicted"/>
<evidence type="ECO:0000256" key="1">
    <source>
        <dbReference type="SAM" id="Coils"/>
    </source>
</evidence>